<evidence type="ECO:0000256" key="5">
    <source>
        <dbReference type="ARBA" id="ARBA00023014"/>
    </source>
</evidence>
<evidence type="ECO:0000313" key="8">
    <source>
        <dbReference type="EMBL" id="GGA34289.1"/>
    </source>
</evidence>
<dbReference type="Proteomes" id="UP000618591">
    <property type="component" value="Unassembled WGS sequence"/>
</dbReference>
<dbReference type="Gene3D" id="3.10.20.30">
    <property type="match status" value="1"/>
</dbReference>
<organism evidence="8 9">
    <name type="scientific">Sphingomonas psychrolutea</name>
    <dbReference type="NCBI Taxonomy" id="1259676"/>
    <lineage>
        <taxon>Bacteria</taxon>
        <taxon>Pseudomonadati</taxon>
        <taxon>Pseudomonadota</taxon>
        <taxon>Alphaproteobacteria</taxon>
        <taxon>Sphingomonadales</taxon>
        <taxon>Sphingomonadaceae</taxon>
        <taxon>Sphingomonas</taxon>
    </lineage>
</organism>
<gene>
    <name evidence="8" type="ORF">GCM10011395_00780</name>
</gene>
<evidence type="ECO:0000256" key="4">
    <source>
        <dbReference type="ARBA" id="ARBA00023004"/>
    </source>
</evidence>
<keyword evidence="3" id="KW-0479">Metal-binding</keyword>
<accession>A0ABQ1FZ73</accession>
<dbReference type="InterPro" id="IPR036010">
    <property type="entry name" value="2Fe-2S_ferredoxin-like_sf"/>
</dbReference>
<keyword evidence="2" id="KW-0001">2Fe-2S</keyword>
<dbReference type="EMBL" id="BMDW01000001">
    <property type="protein sequence ID" value="GGA34289.1"/>
    <property type="molecule type" value="Genomic_DNA"/>
</dbReference>
<feature type="domain" description="2Fe-2S ferredoxin-type" evidence="7">
    <location>
        <begin position="2"/>
        <end position="105"/>
    </location>
</feature>
<dbReference type="InterPro" id="IPR001055">
    <property type="entry name" value="Adrenodoxin-like"/>
</dbReference>
<dbReference type="PROSITE" id="PS51085">
    <property type="entry name" value="2FE2S_FER_2"/>
    <property type="match status" value="1"/>
</dbReference>
<comment type="cofactor">
    <cofactor evidence="6">
        <name>[2Fe-2S] cluster</name>
        <dbReference type="ChEBI" id="CHEBI:190135"/>
    </cofactor>
</comment>
<dbReference type="RefSeq" id="WP_188444794.1">
    <property type="nucleotide sequence ID" value="NZ_BMDW01000001.1"/>
</dbReference>
<evidence type="ECO:0000256" key="6">
    <source>
        <dbReference type="ARBA" id="ARBA00034078"/>
    </source>
</evidence>
<proteinExistence type="inferred from homology"/>
<dbReference type="Pfam" id="PF00111">
    <property type="entry name" value="Fer2"/>
    <property type="match status" value="1"/>
</dbReference>
<evidence type="ECO:0000313" key="9">
    <source>
        <dbReference type="Proteomes" id="UP000618591"/>
    </source>
</evidence>
<evidence type="ECO:0000256" key="3">
    <source>
        <dbReference type="ARBA" id="ARBA00022723"/>
    </source>
</evidence>
<dbReference type="InterPro" id="IPR001041">
    <property type="entry name" value="2Fe-2S_ferredoxin-type"/>
</dbReference>
<dbReference type="CDD" id="cd00207">
    <property type="entry name" value="fer2"/>
    <property type="match status" value="1"/>
</dbReference>
<comment type="caution">
    <text evidence="8">The sequence shown here is derived from an EMBL/GenBank/DDBJ whole genome shotgun (WGS) entry which is preliminary data.</text>
</comment>
<reference evidence="9" key="1">
    <citation type="journal article" date="2019" name="Int. J. Syst. Evol. Microbiol.">
        <title>The Global Catalogue of Microorganisms (GCM) 10K type strain sequencing project: providing services to taxonomists for standard genome sequencing and annotation.</title>
        <authorList>
            <consortium name="The Broad Institute Genomics Platform"/>
            <consortium name="The Broad Institute Genome Sequencing Center for Infectious Disease"/>
            <person name="Wu L."/>
            <person name="Ma J."/>
        </authorList>
    </citation>
    <scope>NUCLEOTIDE SEQUENCE [LARGE SCALE GENOMIC DNA]</scope>
    <source>
        <strain evidence="9">CGMCC 1.10106</strain>
    </source>
</reference>
<name>A0ABQ1FZ73_9SPHN</name>
<dbReference type="PRINTS" id="PR00355">
    <property type="entry name" value="ADRENODOXIN"/>
</dbReference>
<keyword evidence="4" id="KW-0408">Iron</keyword>
<evidence type="ECO:0000256" key="1">
    <source>
        <dbReference type="ARBA" id="ARBA00010914"/>
    </source>
</evidence>
<evidence type="ECO:0000256" key="2">
    <source>
        <dbReference type="ARBA" id="ARBA00022714"/>
    </source>
</evidence>
<dbReference type="SUPFAM" id="SSF54292">
    <property type="entry name" value="2Fe-2S ferredoxin-like"/>
    <property type="match status" value="1"/>
</dbReference>
<keyword evidence="5" id="KW-0411">Iron-sulfur</keyword>
<keyword evidence="9" id="KW-1185">Reference proteome</keyword>
<comment type="similarity">
    <text evidence="1">Belongs to the adrenodoxin/putidaredoxin family.</text>
</comment>
<sequence length="106" mass="11671">MPRVTFIEPNGTEHPVEIANGYSVMEGALNNSIRGIDGDCGGNCACGTCHVYVAAEWRERTGRQSEMEHDMLEFAEGVREDSRLCCQIEMSDTLDGLVVHIADSQH</sequence>
<evidence type="ECO:0000259" key="7">
    <source>
        <dbReference type="PROSITE" id="PS51085"/>
    </source>
</evidence>
<dbReference type="PANTHER" id="PTHR23426">
    <property type="entry name" value="FERREDOXIN/ADRENODOXIN"/>
    <property type="match status" value="1"/>
</dbReference>
<dbReference type="InterPro" id="IPR012675">
    <property type="entry name" value="Beta-grasp_dom_sf"/>
</dbReference>
<dbReference type="PANTHER" id="PTHR23426:SF65">
    <property type="entry name" value="FERREDOXIN-2, MITOCHONDRIAL"/>
    <property type="match status" value="1"/>
</dbReference>
<protein>
    <submittedName>
        <fullName evidence="8">(2Fe-2S) ferredoxin</fullName>
    </submittedName>
</protein>